<dbReference type="InterPro" id="IPR000219">
    <property type="entry name" value="DH_dom"/>
</dbReference>
<dbReference type="PANTHER" id="PTHR12673:SF159">
    <property type="entry name" value="LD03170P"/>
    <property type="match status" value="1"/>
</dbReference>
<dbReference type="InterPro" id="IPR035899">
    <property type="entry name" value="DBL_dom_sf"/>
</dbReference>
<gene>
    <name evidence="3" type="ORF">PNOK_0199500</name>
</gene>
<dbReference type="Proteomes" id="UP000217199">
    <property type="component" value="Unassembled WGS sequence"/>
</dbReference>
<dbReference type="STRING" id="2282107.A0A286UR10"/>
<name>A0A286UR10_9AGAM</name>
<dbReference type="SUPFAM" id="SSF48065">
    <property type="entry name" value="DBL homology domain (DH-domain)"/>
    <property type="match status" value="1"/>
</dbReference>
<comment type="caution">
    <text evidence="3">The sequence shown here is derived from an EMBL/GenBank/DDBJ whole genome shotgun (WGS) entry which is preliminary data.</text>
</comment>
<dbReference type="Pfam" id="PF00621">
    <property type="entry name" value="RhoGEF"/>
    <property type="match status" value="1"/>
</dbReference>
<reference evidence="3 4" key="1">
    <citation type="journal article" date="2017" name="Mol. Ecol.">
        <title>Comparative and population genomic landscape of Phellinus noxius: A hypervariable fungus causing root rot in trees.</title>
        <authorList>
            <person name="Chung C.L."/>
            <person name="Lee T.J."/>
            <person name="Akiba M."/>
            <person name="Lee H.H."/>
            <person name="Kuo T.H."/>
            <person name="Liu D."/>
            <person name="Ke H.M."/>
            <person name="Yokoi T."/>
            <person name="Roa M.B."/>
            <person name="Lu M.J."/>
            <person name="Chang Y.Y."/>
            <person name="Ann P.J."/>
            <person name="Tsai J.N."/>
            <person name="Chen C.Y."/>
            <person name="Tzean S.S."/>
            <person name="Ota Y."/>
            <person name="Hattori T."/>
            <person name="Sahashi N."/>
            <person name="Liou R.F."/>
            <person name="Kikuchi T."/>
            <person name="Tsai I.J."/>
        </authorList>
    </citation>
    <scope>NUCLEOTIDE SEQUENCE [LARGE SCALE GENOMIC DNA]</scope>
    <source>
        <strain evidence="3 4">FFPRI411160</strain>
    </source>
</reference>
<dbReference type="PANTHER" id="PTHR12673">
    <property type="entry name" value="FACIOGENITAL DYSPLASIA PROTEIN"/>
    <property type="match status" value="1"/>
</dbReference>
<dbReference type="EMBL" id="NBII01000002">
    <property type="protein sequence ID" value="PAV22038.1"/>
    <property type="molecule type" value="Genomic_DNA"/>
</dbReference>
<protein>
    <recommendedName>
        <fullName evidence="2">DH domain-containing protein</fullName>
    </recommendedName>
</protein>
<feature type="compositionally biased region" description="Basic and acidic residues" evidence="1">
    <location>
        <begin position="570"/>
        <end position="580"/>
    </location>
</feature>
<dbReference type="InParanoid" id="A0A286UR10"/>
<evidence type="ECO:0000313" key="3">
    <source>
        <dbReference type="EMBL" id="PAV22038.1"/>
    </source>
</evidence>
<feature type="domain" description="DH" evidence="2">
    <location>
        <begin position="598"/>
        <end position="823"/>
    </location>
</feature>
<accession>A0A286UR10</accession>
<dbReference type="InterPro" id="IPR051092">
    <property type="entry name" value="FYVE_RhoGEF_PH"/>
</dbReference>
<keyword evidence="4" id="KW-1185">Reference proteome</keyword>
<feature type="compositionally biased region" description="Polar residues" evidence="1">
    <location>
        <begin position="560"/>
        <end position="569"/>
    </location>
</feature>
<sequence>MTSVIVAEPQLPRPFPVVLQSSSEAYQNSSSRIISYSSNSTSACSSSPSTGSWSHTCRSHSSSHPSSFYHSQLPRGARPASPQPSRPIEHRDLYPSLVSNATPLNSNEKNVNSSWKLDWRGISKIVKWAIPSDKTRTGNKLSKKRLKPESSIYLETTEPQQSTLWSSLHKPLPEEPPQVPYTPCIYASPTSPLSPSTSTTCVDLTSDDGFKPHAPLSDDHYSGFAYSTPYLPSPPTSEEYARPSNQLRTLRYGGHVNSLDNTLVQCTVSDLGHSVVRGAEQSSLGYIFSDNGCTNSVTFPSSRRDSLQRRVVHSDVGHYESMAAPPSAYPSALSLPFGRDPAHVFNERYPSFKSYDLPQSVATLSLRKSMKAIVASQTIPSTISTTIIPNRPVSVSRKTIVSALSAPIAPAPIPGPRRKLKRKSVKLPPVPQADSIGNLDTPPPVPPKQSILTNKNVSQSIVSSKPTKILTTTSVTQDNSRCSFQVSTSTSDEAEEHRPLRRPSLLRTVSNRRWTVAIADSPDELIVEELDRLRRMGLRAGDVHGGQYAADLTIEKAQGLSRNLSSSQSEHNHTDKPGMDKITSFEKEEEEKWTSARQAIFLCRELVRTERSYKTRLQELKDGQISDKVPGLLLQYVPALIEASTELTRRFHEDMSALGVAEAFIHIMKDLEEAFVPWCGVVGKFYDDPRRRNSMTSPSRSNEFGMKAFRTLSMNSNSRHEWEILFPMTFGTAFRNDYRSSSESSTEDDIFSGLRKKIRQRQSEKERRHLPSFKDFAILPVQRVPRYVLLYKELLKCTPVDSPAREMIEKAATAAANLAQKYP</sequence>
<organism evidence="3 4">
    <name type="scientific">Pyrrhoderma noxium</name>
    <dbReference type="NCBI Taxonomy" id="2282107"/>
    <lineage>
        <taxon>Eukaryota</taxon>
        <taxon>Fungi</taxon>
        <taxon>Dikarya</taxon>
        <taxon>Basidiomycota</taxon>
        <taxon>Agaricomycotina</taxon>
        <taxon>Agaricomycetes</taxon>
        <taxon>Hymenochaetales</taxon>
        <taxon>Hymenochaetaceae</taxon>
        <taxon>Pyrrhoderma</taxon>
    </lineage>
</organism>
<dbReference type="PROSITE" id="PS50010">
    <property type="entry name" value="DH_2"/>
    <property type="match status" value="1"/>
</dbReference>
<evidence type="ECO:0000256" key="1">
    <source>
        <dbReference type="SAM" id="MobiDB-lite"/>
    </source>
</evidence>
<dbReference type="AlphaFoldDB" id="A0A286UR10"/>
<proteinExistence type="predicted"/>
<dbReference type="GO" id="GO:0005085">
    <property type="term" value="F:guanyl-nucleotide exchange factor activity"/>
    <property type="evidence" value="ECO:0007669"/>
    <property type="project" value="InterPro"/>
</dbReference>
<evidence type="ECO:0000313" key="4">
    <source>
        <dbReference type="Proteomes" id="UP000217199"/>
    </source>
</evidence>
<evidence type="ECO:0000259" key="2">
    <source>
        <dbReference type="PROSITE" id="PS50010"/>
    </source>
</evidence>
<dbReference type="GO" id="GO:0005737">
    <property type="term" value="C:cytoplasm"/>
    <property type="evidence" value="ECO:0007669"/>
    <property type="project" value="TreeGrafter"/>
</dbReference>
<dbReference type="Gene3D" id="1.20.900.10">
    <property type="entry name" value="Dbl homology (DH) domain"/>
    <property type="match status" value="1"/>
</dbReference>
<feature type="region of interest" description="Disordered" evidence="1">
    <location>
        <begin position="64"/>
        <end position="90"/>
    </location>
</feature>
<dbReference type="OrthoDB" id="660555at2759"/>
<feature type="region of interest" description="Disordered" evidence="1">
    <location>
        <begin position="560"/>
        <end position="580"/>
    </location>
</feature>